<organism evidence="7 8">
    <name type="scientific">Acidithrix ferrooxidans</name>
    <dbReference type="NCBI Taxonomy" id="1280514"/>
    <lineage>
        <taxon>Bacteria</taxon>
        <taxon>Bacillati</taxon>
        <taxon>Actinomycetota</taxon>
        <taxon>Acidimicrobiia</taxon>
        <taxon>Acidimicrobiales</taxon>
        <taxon>Acidimicrobiaceae</taxon>
        <taxon>Acidithrix</taxon>
    </lineage>
</organism>
<protein>
    <submittedName>
        <fullName evidence="7">Leucine efflux protein</fullName>
    </submittedName>
</protein>
<evidence type="ECO:0000256" key="3">
    <source>
        <dbReference type="ARBA" id="ARBA00022692"/>
    </source>
</evidence>
<dbReference type="EMBL" id="JXYS01000035">
    <property type="protein sequence ID" value="KJF17583.1"/>
    <property type="molecule type" value="Genomic_DNA"/>
</dbReference>
<keyword evidence="2" id="KW-1003">Cell membrane</keyword>
<comment type="caution">
    <text evidence="7">The sequence shown here is derived from an EMBL/GenBank/DDBJ whole genome shotgun (WGS) entry which is preliminary data.</text>
</comment>
<dbReference type="OrthoDB" id="3175972at2"/>
<dbReference type="RefSeq" id="WP_052605295.1">
    <property type="nucleotide sequence ID" value="NZ_JXYS01000035.1"/>
</dbReference>
<evidence type="ECO:0000313" key="8">
    <source>
        <dbReference type="Proteomes" id="UP000032360"/>
    </source>
</evidence>
<feature type="transmembrane region" description="Helical" evidence="6">
    <location>
        <begin position="6"/>
        <end position="27"/>
    </location>
</feature>
<dbReference type="GO" id="GO:0015171">
    <property type="term" value="F:amino acid transmembrane transporter activity"/>
    <property type="evidence" value="ECO:0007669"/>
    <property type="project" value="TreeGrafter"/>
</dbReference>
<accession>A0A0D8HI34</accession>
<evidence type="ECO:0000256" key="2">
    <source>
        <dbReference type="ARBA" id="ARBA00022475"/>
    </source>
</evidence>
<dbReference type="PIRSF" id="PIRSF006324">
    <property type="entry name" value="LeuE"/>
    <property type="match status" value="1"/>
</dbReference>
<dbReference type="PANTHER" id="PTHR30086">
    <property type="entry name" value="ARGININE EXPORTER PROTEIN ARGO"/>
    <property type="match status" value="1"/>
</dbReference>
<dbReference type="STRING" id="1280514.AXFE_15700"/>
<sequence length="211" mass="22803">MRPYFLSFLLTAILIVLLPGPDTMVVVKNIIRGGKKGGLLAGLGVLVGLMIWVAAASFGVSEILAASRYGYMALRVCGAIYLTWMGISTIRSRRKDIEGIDEKYSIGGAKDRAGHLKRSFSDGLMSDLLNPKIGIFFITFLPSFVPSGYQIGTTTALLGIVFTILTAIYFSILIAISMKLTKWMSKGSIRSRLSIGTGLVLIGFAIRLATE</sequence>
<name>A0A0D8HI34_9ACTN</name>
<dbReference type="InterPro" id="IPR001123">
    <property type="entry name" value="LeuE-type"/>
</dbReference>
<dbReference type="PANTHER" id="PTHR30086:SF20">
    <property type="entry name" value="ARGININE EXPORTER PROTEIN ARGO-RELATED"/>
    <property type="match status" value="1"/>
</dbReference>
<evidence type="ECO:0000313" key="7">
    <source>
        <dbReference type="EMBL" id="KJF17583.1"/>
    </source>
</evidence>
<evidence type="ECO:0000256" key="1">
    <source>
        <dbReference type="ARBA" id="ARBA00004651"/>
    </source>
</evidence>
<dbReference type="AlphaFoldDB" id="A0A0D8HI34"/>
<evidence type="ECO:0000256" key="6">
    <source>
        <dbReference type="SAM" id="Phobius"/>
    </source>
</evidence>
<proteinExistence type="predicted"/>
<comment type="subcellular location">
    <subcellularLocation>
        <location evidence="1">Cell membrane</location>
        <topology evidence="1">Multi-pass membrane protein</topology>
    </subcellularLocation>
</comment>
<keyword evidence="8" id="KW-1185">Reference proteome</keyword>
<dbReference type="Proteomes" id="UP000032360">
    <property type="component" value="Unassembled WGS sequence"/>
</dbReference>
<feature type="transmembrane region" description="Helical" evidence="6">
    <location>
        <begin position="157"/>
        <end position="181"/>
    </location>
</feature>
<reference evidence="7 8" key="1">
    <citation type="submission" date="2015-01" db="EMBL/GenBank/DDBJ databases">
        <title>Draft genome of the acidophilic iron oxidizer Acidithrix ferrooxidans strain Py-F3.</title>
        <authorList>
            <person name="Poehlein A."/>
            <person name="Eisen S."/>
            <person name="Schloemann M."/>
            <person name="Johnson B.D."/>
            <person name="Daniel R."/>
            <person name="Muehling M."/>
        </authorList>
    </citation>
    <scope>NUCLEOTIDE SEQUENCE [LARGE SCALE GENOMIC DNA]</scope>
    <source>
        <strain evidence="7 8">Py-F3</strain>
    </source>
</reference>
<dbReference type="Pfam" id="PF01810">
    <property type="entry name" value="LysE"/>
    <property type="match status" value="1"/>
</dbReference>
<keyword evidence="5 6" id="KW-0472">Membrane</keyword>
<feature type="transmembrane region" description="Helical" evidence="6">
    <location>
        <begin position="72"/>
        <end position="90"/>
    </location>
</feature>
<keyword evidence="3 6" id="KW-0812">Transmembrane</keyword>
<gene>
    <name evidence="7" type="primary">leuE</name>
    <name evidence="7" type="ORF">AXFE_15700</name>
</gene>
<evidence type="ECO:0000256" key="4">
    <source>
        <dbReference type="ARBA" id="ARBA00022989"/>
    </source>
</evidence>
<keyword evidence="4 6" id="KW-1133">Transmembrane helix</keyword>
<dbReference type="GO" id="GO:0005886">
    <property type="term" value="C:plasma membrane"/>
    <property type="evidence" value="ECO:0007669"/>
    <property type="project" value="UniProtKB-SubCell"/>
</dbReference>
<evidence type="ECO:0000256" key="5">
    <source>
        <dbReference type="ARBA" id="ARBA00023136"/>
    </source>
</evidence>
<feature type="transmembrane region" description="Helical" evidence="6">
    <location>
        <begin position="133"/>
        <end position="151"/>
    </location>
</feature>
<feature type="transmembrane region" description="Helical" evidence="6">
    <location>
        <begin position="39"/>
        <end position="60"/>
    </location>
</feature>
<feature type="transmembrane region" description="Helical" evidence="6">
    <location>
        <begin position="193"/>
        <end position="210"/>
    </location>
</feature>